<organism evidence="1 2">
    <name type="scientific">Cirrhinus molitorella</name>
    <name type="common">mud carp</name>
    <dbReference type="NCBI Taxonomy" id="172907"/>
    <lineage>
        <taxon>Eukaryota</taxon>
        <taxon>Metazoa</taxon>
        <taxon>Chordata</taxon>
        <taxon>Craniata</taxon>
        <taxon>Vertebrata</taxon>
        <taxon>Euteleostomi</taxon>
        <taxon>Actinopterygii</taxon>
        <taxon>Neopterygii</taxon>
        <taxon>Teleostei</taxon>
        <taxon>Ostariophysi</taxon>
        <taxon>Cypriniformes</taxon>
        <taxon>Cyprinidae</taxon>
        <taxon>Labeoninae</taxon>
        <taxon>Labeonini</taxon>
        <taxon>Cirrhinus</taxon>
    </lineage>
</organism>
<comment type="caution">
    <text evidence="1">The sequence shown here is derived from an EMBL/GenBank/DDBJ whole genome shotgun (WGS) entry which is preliminary data.</text>
</comment>
<dbReference type="EMBL" id="JAYMGO010000011">
    <property type="protein sequence ID" value="KAL1265694.1"/>
    <property type="molecule type" value="Genomic_DNA"/>
</dbReference>
<name>A0ABR3MM55_9TELE</name>
<evidence type="ECO:0000313" key="1">
    <source>
        <dbReference type="EMBL" id="KAL1265694.1"/>
    </source>
</evidence>
<proteinExistence type="predicted"/>
<accession>A0ABR3MM55</accession>
<protein>
    <submittedName>
        <fullName evidence="1">Uncharacterized protein</fullName>
    </submittedName>
</protein>
<keyword evidence="2" id="KW-1185">Reference proteome</keyword>
<dbReference type="Proteomes" id="UP001558613">
    <property type="component" value="Unassembled WGS sequence"/>
</dbReference>
<evidence type="ECO:0000313" key="2">
    <source>
        <dbReference type="Proteomes" id="UP001558613"/>
    </source>
</evidence>
<gene>
    <name evidence="1" type="ORF">QQF64_003721</name>
</gene>
<sequence length="107" mass="11818">MLFPSGTEKVKINASLRRASLGLIDYLLHNDGPVARPLPVKHRCSAPRDRLALQSECLHQLVGKKSGCILRTTAWAQTGKTAGDRAETRPEITLISPIKQRQNYTKG</sequence>
<reference evidence="1 2" key="1">
    <citation type="submission" date="2023-09" db="EMBL/GenBank/DDBJ databases">
        <authorList>
            <person name="Wang M."/>
        </authorList>
    </citation>
    <scope>NUCLEOTIDE SEQUENCE [LARGE SCALE GENOMIC DNA]</scope>
    <source>
        <strain evidence="1">GT-2023</strain>
        <tissue evidence="1">Liver</tissue>
    </source>
</reference>